<evidence type="ECO:0000256" key="4">
    <source>
        <dbReference type="ARBA" id="ARBA00022801"/>
    </source>
</evidence>
<comment type="cofactor">
    <cofactor evidence="1">
        <name>Zn(2+)</name>
        <dbReference type="ChEBI" id="CHEBI:29105"/>
    </cofactor>
</comment>
<organism evidence="7 8">
    <name type="scientific">Enhygromyxa salina</name>
    <dbReference type="NCBI Taxonomy" id="215803"/>
    <lineage>
        <taxon>Bacteria</taxon>
        <taxon>Pseudomonadati</taxon>
        <taxon>Myxococcota</taxon>
        <taxon>Polyangia</taxon>
        <taxon>Nannocystales</taxon>
        <taxon>Nannocystaceae</taxon>
        <taxon>Enhygromyxa</taxon>
    </lineage>
</organism>
<dbReference type="Pfam" id="PF00962">
    <property type="entry name" value="A_deaminase"/>
    <property type="match status" value="1"/>
</dbReference>
<evidence type="ECO:0000256" key="3">
    <source>
        <dbReference type="ARBA" id="ARBA00022723"/>
    </source>
</evidence>
<evidence type="ECO:0000256" key="5">
    <source>
        <dbReference type="ARBA" id="ARBA00022833"/>
    </source>
</evidence>
<accession>A0A2S9YY77</accession>
<name>A0A2S9YY77_9BACT</name>
<reference evidence="7 8" key="1">
    <citation type="submission" date="2018-03" db="EMBL/GenBank/DDBJ databases">
        <title>Draft Genome Sequences of the Obligatory Marine Myxobacteria Enhygromyxa salina SWB007.</title>
        <authorList>
            <person name="Poehlein A."/>
            <person name="Moghaddam J.A."/>
            <person name="Harms H."/>
            <person name="Alanjari M."/>
            <person name="Koenig G.M."/>
            <person name="Daniel R."/>
            <person name="Schaeberle T.F."/>
        </authorList>
    </citation>
    <scope>NUCLEOTIDE SEQUENCE [LARGE SCALE GENOMIC DNA]</scope>
    <source>
        <strain evidence="7 8">SWB007</strain>
    </source>
</reference>
<dbReference type="PANTHER" id="PTHR43114">
    <property type="entry name" value="ADENINE DEAMINASE"/>
    <property type="match status" value="1"/>
</dbReference>
<evidence type="ECO:0000256" key="2">
    <source>
        <dbReference type="ARBA" id="ARBA00006676"/>
    </source>
</evidence>
<evidence type="ECO:0000259" key="6">
    <source>
        <dbReference type="Pfam" id="PF00962"/>
    </source>
</evidence>
<proteinExistence type="inferred from homology"/>
<keyword evidence="4 7" id="KW-0378">Hydrolase</keyword>
<dbReference type="EC" id="3.5.4.-" evidence="7"/>
<dbReference type="Gene3D" id="3.20.20.140">
    <property type="entry name" value="Metal-dependent hydrolases"/>
    <property type="match status" value="1"/>
</dbReference>
<evidence type="ECO:0000313" key="7">
    <source>
        <dbReference type="EMBL" id="PRQ10034.1"/>
    </source>
</evidence>
<dbReference type="PANTHER" id="PTHR43114:SF6">
    <property type="entry name" value="ADENINE DEAMINASE"/>
    <property type="match status" value="1"/>
</dbReference>
<keyword evidence="5" id="KW-0862">Zinc</keyword>
<dbReference type="GO" id="GO:0019239">
    <property type="term" value="F:deaminase activity"/>
    <property type="evidence" value="ECO:0007669"/>
    <property type="project" value="InterPro"/>
</dbReference>
<evidence type="ECO:0000256" key="1">
    <source>
        <dbReference type="ARBA" id="ARBA00001947"/>
    </source>
</evidence>
<sequence length="354" mass="37991">MGAMGTATPQVEGVDELIAALPKAELHVHLEGSIVPELALRLAARRGVALPGAERGVEGLREAYRFASFRDFLKVYIALSNTLQQAEDFSDAVFGIAEGLAAQRICWVEMTFTPMTHVTQGVDPDAMLAGLADGRRRALDQLGVEFAWVFDVVRSLPEQGPQTLELALRARDQGVIGLGVGGPEGPQWSVAPLAEVFERGRSEGLKSVPHAGEQHGPPSLRETLDLLAPDRIGHGVRCLEDPELTAELADRQIPLEVCPSSNVALGVVPSFAAHPLPRLLAAGVELSLASDDPPLFGTTLIEEYQRCAAAFEWGPAQVLAIAQAGVRHSFMPEQRKRELLAAQRQVAQAHASQP</sequence>
<dbReference type="GO" id="GO:0046872">
    <property type="term" value="F:metal ion binding"/>
    <property type="evidence" value="ECO:0007669"/>
    <property type="project" value="UniProtKB-KW"/>
</dbReference>
<feature type="domain" description="Adenosine deaminase" evidence="6">
    <location>
        <begin position="22"/>
        <end position="340"/>
    </location>
</feature>
<gene>
    <name evidence="7" type="primary">add2_1</name>
    <name evidence="7" type="ORF">ENSA7_02400</name>
</gene>
<comment type="caution">
    <text evidence="7">The sequence shown here is derived from an EMBL/GenBank/DDBJ whole genome shotgun (WGS) entry which is preliminary data.</text>
</comment>
<dbReference type="Proteomes" id="UP000238823">
    <property type="component" value="Unassembled WGS sequence"/>
</dbReference>
<dbReference type="AlphaFoldDB" id="A0A2S9YY77"/>
<protein>
    <submittedName>
        <fullName evidence="7">Aminodeoxyfutalosine deaminase</fullName>
        <ecNumber evidence="7">3.5.4.-</ecNumber>
    </submittedName>
</protein>
<dbReference type="InterPro" id="IPR032466">
    <property type="entry name" value="Metal_Hydrolase"/>
</dbReference>
<evidence type="ECO:0000313" key="8">
    <source>
        <dbReference type="Proteomes" id="UP000238823"/>
    </source>
</evidence>
<dbReference type="SUPFAM" id="SSF51556">
    <property type="entry name" value="Metallo-dependent hydrolases"/>
    <property type="match status" value="1"/>
</dbReference>
<dbReference type="InterPro" id="IPR001365">
    <property type="entry name" value="A_deaminase_dom"/>
</dbReference>
<comment type="similarity">
    <text evidence="2">Belongs to the metallo-dependent hydrolases superfamily. Adenosine and AMP deaminases family.</text>
</comment>
<keyword evidence="3" id="KW-0479">Metal-binding</keyword>
<dbReference type="EMBL" id="PVNL01000004">
    <property type="protein sequence ID" value="PRQ10034.1"/>
    <property type="molecule type" value="Genomic_DNA"/>
</dbReference>
<dbReference type="InterPro" id="IPR006330">
    <property type="entry name" value="Ado/ade_deaminase"/>
</dbReference>
<dbReference type="GO" id="GO:0016814">
    <property type="term" value="F:hydrolase activity, acting on carbon-nitrogen (but not peptide) bonds, in cyclic amidines"/>
    <property type="evidence" value="ECO:0007669"/>
    <property type="project" value="UniProtKB-ARBA"/>
</dbReference>
<dbReference type="NCBIfam" id="TIGR01430">
    <property type="entry name" value="aden_deam"/>
    <property type="match status" value="1"/>
</dbReference>